<evidence type="ECO:0000256" key="1">
    <source>
        <dbReference type="SAM" id="MobiDB-lite"/>
    </source>
</evidence>
<evidence type="ECO:0000313" key="3">
    <source>
        <dbReference type="Proteomes" id="UP001295423"/>
    </source>
</evidence>
<evidence type="ECO:0000313" key="2">
    <source>
        <dbReference type="EMBL" id="CAJ1949893.1"/>
    </source>
</evidence>
<protein>
    <recommendedName>
        <fullName evidence="4">Calmodulin-lysine N-methyltransferase</fullName>
    </recommendedName>
</protein>
<dbReference type="InterPro" id="IPR019410">
    <property type="entry name" value="Methyltransf_16"/>
</dbReference>
<dbReference type="PANTHER" id="PTHR14614">
    <property type="entry name" value="HEPATOCELLULAR CARCINOMA-ASSOCIATED ANTIGEN"/>
    <property type="match status" value="1"/>
</dbReference>
<dbReference type="Gene3D" id="3.40.50.150">
    <property type="entry name" value="Vaccinia Virus protein VP39"/>
    <property type="match status" value="1"/>
</dbReference>
<dbReference type="SUPFAM" id="SSF53335">
    <property type="entry name" value="S-adenosyl-L-methionine-dependent methyltransferases"/>
    <property type="match status" value="1"/>
</dbReference>
<gene>
    <name evidence="2" type="ORF">CYCCA115_LOCUS12318</name>
</gene>
<name>A0AAD2JHB0_9STRA</name>
<dbReference type="PANTHER" id="PTHR14614:SF130">
    <property type="entry name" value="PROTEIN-LYSINE N-METHYLTRANSFERASE EEF2KMT"/>
    <property type="match status" value="1"/>
</dbReference>
<dbReference type="Proteomes" id="UP001295423">
    <property type="component" value="Unassembled WGS sequence"/>
</dbReference>
<dbReference type="AlphaFoldDB" id="A0AAD2JHB0"/>
<comment type="caution">
    <text evidence="2">The sequence shown here is derived from an EMBL/GenBank/DDBJ whole genome shotgun (WGS) entry which is preliminary data.</text>
</comment>
<proteinExistence type="predicted"/>
<accession>A0AAD2JHB0</accession>
<dbReference type="InterPro" id="IPR029063">
    <property type="entry name" value="SAM-dependent_MTases_sf"/>
</dbReference>
<reference evidence="2" key="1">
    <citation type="submission" date="2023-08" db="EMBL/GenBank/DDBJ databases">
        <authorList>
            <person name="Audoor S."/>
            <person name="Bilcke G."/>
        </authorList>
    </citation>
    <scope>NUCLEOTIDE SEQUENCE</scope>
</reference>
<feature type="region of interest" description="Disordered" evidence="1">
    <location>
        <begin position="95"/>
        <end position="117"/>
    </location>
</feature>
<organism evidence="2 3">
    <name type="scientific">Cylindrotheca closterium</name>
    <dbReference type="NCBI Taxonomy" id="2856"/>
    <lineage>
        <taxon>Eukaryota</taxon>
        <taxon>Sar</taxon>
        <taxon>Stramenopiles</taxon>
        <taxon>Ochrophyta</taxon>
        <taxon>Bacillariophyta</taxon>
        <taxon>Bacillariophyceae</taxon>
        <taxon>Bacillariophycidae</taxon>
        <taxon>Bacillariales</taxon>
        <taxon>Bacillariaceae</taxon>
        <taxon>Cylindrotheca</taxon>
    </lineage>
</organism>
<sequence>MASEGGNGCISLTIPEGAEGGDVLTFVVHGQELEIPVPIGSTPGDVLQLQVGRDTSGEGDDNADGDARHTKLDLGKGRILELSSQLPKELLDAVRNDGASPSENDDNNDDGDTVDDGTYALPWQSGKELSKLWDEIIPCFEGGRMPKRIVELGSGALGLVGLSFCVSLEEGLLEAKSIVLLTDVPSAMPLLQYNLEHNQSLLPDGLVVNAKPLPWTMDPPDDDNHEVKTNEPPYDCILGSDLLYNEKFIPHLVATTKRLLHPIRGIFILSVRWRKPDLEREFFQESGLEWELIQPMSGNLSCPLDWRAFGDPKNEKSNLYFHQTQISVKGKPKALADITEEESGKLLADEFKAWDRAHIQIYIGRQPKAA</sequence>
<dbReference type="Pfam" id="PF10294">
    <property type="entry name" value="Methyltransf_16"/>
    <property type="match status" value="1"/>
</dbReference>
<feature type="compositionally biased region" description="Acidic residues" evidence="1">
    <location>
        <begin position="103"/>
        <end position="115"/>
    </location>
</feature>
<keyword evidence="3" id="KW-1185">Reference proteome</keyword>
<evidence type="ECO:0008006" key="4">
    <source>
        <dbReference type="Google" id="ProtNLM"/>
    </source>
</evidence>
<dbReference type="EMBL" id="CAKOGP040001759">
    <property type="protein sequence ID" value="CAJ1949893.1"/>
    <property type="molecule type" value="Genomic_DNA"/>
</dbReference>